<organism evidence="2">
    <name type="scientific">Tanacetum cinerariifolium</name>
    <name type="common">Dalmatian daisy</name>
    <name type="synonym">Chrysanthemum cinerariifolium</name>
    <dbReference type="NCBI Taxonomy" id="118510"/>
    <lineage>
        <taxon>Eukaryota</taxon>
        <taxon>Viridiplantae</taxon>
        <taxon>Streptophyta</taxon>
        <taxon>Embryophyta</taxon>
        <taxon>Tracheophyta</taxon>
        <taxon>Spermatophyta</taxon>
        <taxon>Magnoliopsida</taxon>
        <taxon>eudicotyledons</taxon>
        <taxon>Gunneridae</taxon>
        <taxon>Pentapetalae</taxon>
        <taxon>asterids</taxon>
        <taxon>campanulids</taxon>
        <taxon>Asterales</taxon>
        <taxon>Asteraceae</taxon>
        <taxon>Asteroideae</taxon>
        <taxon>Anthemideae</taxon>
        <taxon>Anthemidinae</taxon>
        <taxon>Tanacetum</taxon>
    </lineage>
</organism>
<evidence type="ECO:0000256" key="1">
    <source>
        <dbReference type="SAM" id="MobiDB-lite"/>
    </source>
</evidence>
<proteinExistence type="predicted"/>
<sequence>MTGDRSQLTNFVNKFLGTLKFRNDHVAKIMGYGDYHIGNVTILRVYYMEGLGHNLFSIGQLCDSNLEVAFRQPTCFIRNLEGVDLLTGSRGNNLYALSVRDMMASADNTSCPLLKEKKGFRTQPSTNDLETINSRLMQNIPSPTPIIPPSKNDWDSLSQPMFNKYFKPPQNVDHPVPEVPTPVPTSSTSSPSSTIIDQDAPSTNTSETSLEQQSLVILQEHLSDTKVFTMKMEILLVPTSYKLRDYIKMEMRIPHSSKVKFIVTCSYSRLNDFITLRKNDPKLSQTRISISSSDYIKMEMRIPHSSKVKFIVTCSYSRLNDFIALRKNDPKLSQTLISTSSSIIMANLPPPDHVADLPKDDPVHPEPALIILNHAPTQLEGFVSDDDMEEDEEEDSNEDPKEEPIEQLVPEPNNTDGFALHPLPQPKGNMNGWLIEDDDEDLEEDVVGDDDEEEMEVDEDDGENGRNDDEDKAEVINPYEKVNPLNRPPPTSNDDSEFAPPVVPAIDANNEPVPPVIQFGDNFHVGESSSTRTLLTGNGWVHAPGSMGYNLEIVHIGVMRLDR</sequence>
<evidence type="ECO:0000313" key="2">
    <source>
        <dbReference type="EMBL" id="GEU58274.1"/>
    </source>
</evidence>
<feature type="region of interest" description="Disordered" evidence="1">
    <location>
        <begin position="167"/>
        <end position="208"/>
    </location>
</feature>
<dbReference type="EMBL" id="BKCJ010003974">
    <property type="protein sequence ID" value="GEU58274.1"/>
    <property type="molecule type" value="Genomic_DNA"/>
</dbReference>
<comment type="caution">
    <text evidence="2">The sequence shown here is derived from an EMBL/GenBank/DDBJ whole genome shotgun (WGS) entry which is preliminary data.</text>
</comment>
<feature type="region of interest" description="Disordered" evidence="1">
    <location>
        <begin position="386"/>
        <end position="499"/>
    </location>
</feature>
<protein>
    <submittedName>
        <fullName evidence="2">Integrase, catalytic region, zinc finger, CCHC-type, peptidase aspartic, catalytic</fullName>
    </submittedName>
</protein>
<reference evidence="2" key="1">
    <citation type="journal article" date="2019" name="Sci. Rep.">
        <title>Draft genome of Tanacetum cinerariifolium, the natural source of mosquito coil.</title>
        <authorList>
            <person name="Yamashiro T."/>
            <person name="Shiraishi A."/>
            <person name="Satake H."/>
            <person name="Nakayama K."/>
        </authorList>
    </citation>
    <scope>NUCLEOTIDE SEQUENCE</scope>
</reference>
<accession>A0A6L2LDK9</accession>
<gene>
    <name evidence="2" type="ORF">Tci_030252</name>
</gene>
<name>A0A6L2LDK9_TANCI</name>
<feature type="compositionally biased region" description="Acidic residues" evidence="1">
    <location>
        <begin position="386"/>
        <end position="397"/>
    </location>
</feature>
<feature type="compositionally biased region" description="Acidic residues" evidence="1">
    <location>
        <begin position="435"/>
        <end position="462"/>
    </location>
</feature>
<feature type="compositionally biased region" description="Low complexity" evidence="1">
    <location>
        <begin position="184"/>
        <end position="194"/>
    </location>
</feature>
<dbReference type="AlphaFoldDB" id="A0A6L2LDK9"/>